<dbReference type="AlphaFoldDB" id="A0A8K0XLV4"/>
<reference evidence="1" key="1">
    <citation type="journal article" date="2021" name="New Phytol.">
        <title>Evolutionary innovations through gain and loss of genes in the ectomycorrhizal Boletales.</title>
        <authorList>
            <person name="Wu G."/>
            <person name="Miyauchi S."/>
            <person name="Morin E."/>
            <person name="Kuo A."/>
            <person name="Drula E."/>
            <person name="Varga T."/>
            <person name="Kohler A."/>
            <person name="Feng B."/>
            <person name="Cao Y."/>
            <person name="Lipzen A."/>
            <person name="Daum C."/>
            <person name="Hundley H."/>
            <person name="Pangilinan J."/>
            <person name="Johnson J."/>
            <person name="Barry K."/>
            <person name="LaButti K."/>
            <person name="Ng V."/>
            <person name="Ahrendt S."/>
            <person name="Min B."/>
            <person name="Choi I.G."/>
            <person name="Park H."/>
            <person name="Plett J.M."/>
            <person name="Magnuson J."/>
            <person name="Spatafora J.W."/>
            <person name="Nagy L.G."/>
            <person name="Henrissat B."/>
            <person name="Grigoriev I.V."/>
            <person name="Yang Z.L."/>
            <person name="Xu J."/>
            <person name="Martin F.M."/>
        </authorList>
    </citation>
    <scope>NUCLEOTIDE SEQUENCE</scope>
    <source>
        <strain evidence="1">KKN 215</strain>
    </source>
</reference>
<keyword evidence="2" id="KW-1185">Reference proteome</keyword>
<proteinExistence type="predicted"/>
<comment type="caution">
    <text evidence="1">The sequence shown here is derived from an EMBL/GenBank/DDBJ whole genome shotgun (WGS) entry which is preliminary data.</text>
</comment>
<evidence type="ECO:0000313" key="1">
    <source>
        <dbReference type="EMBL" id="KAH8091832.1"/>
    </source>
</evidence>
<dbReference type="Proteomes" id="UP000813824">
    <property type="component" value="Unassembled WGS sequence"/>
</dbReference>
<organism evidence="1 2">
    <name type="scientific">Cristinia sonorae</name>
    <dbReference type="NCBI Taxonomy" id="1940300"/>
    <lineage>
        <taxon>Eukaryota</taxon>
        <taxon>Fungi</taxon>
        <taxon>Dikarya</taxon>
        <taxon>Basidiomycota</taxon>
        <taxon>Agaricomycotina</taxon>
        <taxon>Agaricomycetes</taxon>
        <taxon>Agaricomycetidae</taxon>
        <taxon>Agaricales</taxon>
        <taxon>Pleurotineae</taxon>
        <taxon>Stephanosporaceae</taxon>
        <taxon>Cristinia</taxon>
    </lineage>
</organism>
<name>A0A8K0XLV4_9AGAR</name>
<protein>
    <submittedName>
        <fullName evidence="1">Uncharacterized protein</fullName>
    </submittedName>
</protein>
<dbReference type="EMBL" id="JAEVFJ010000034">
    <property type="protein sequence ID" value="KAH8091832.1"/>
    <property type="molecule type" value="Genomic_DNA"/>
</dbReference>
<evidence type="ECO:0000313" key="2">
    <source>
        <dbReference type="Proteomes" id="UP000813824"/>
    </source>
</evidence>
<sequence>MLSIYRISDLSSRAYDGTFDATLGAVSRLKPPLENKSPASLAFIQMQCATLLLLYPSVQTGLSRSPGIPTFSPDRCDWDLSQPRGSGTLSNMSDAELGLIQQRDILFMKIIRETAGGFDDTPTRRAWLDDLRNDQLVRQWVYVSHRWRVPHQEEISGMISLPPKTLLFDCERFRLPDVSHWGEDLIHVQQVLVTLLRWLWFDQIHDASFGKVDLSSELVDSTLFVLKMETKHAVAVEWYIQRSVKDFRQYLPRIQERSGSLDPSLVQVQAAYEAKLAEIQNTTMLSEKYFLSFHKFNGDRVGGQMPWRILYGCLILTVACRVENLRIEAELGNFFVGEEESLSFCTHYRTHTVLCERFRCDQDIE</sequence>
<accession>A0A8K0XLV4</accession>
<gene>
    <name evidence="1" type="ORF">BXZ70DRAFT_471589</name>
</gene>